<evidence type="ECO:0000313" key="3">
    <source>
        <dbReference type="Proteomes" id="UP000006329"/>
    </source>
</evidence>
<sequence length="375" mass="43627">MAYTLNKKDTDRIYAIQYNLFPINLPRTDYSFLKVLIPDLSVFNLTENYSILLENPWASGENLSVLDFENAKYVIKTLQNFYRNYDWLDVGILKIHPHLVTYEDNELIRRFLERNKDSTSEYSSEINTKAEVIELLDSKFKNPEIASIVIDWIIDNEKDPELIRNLSKLTRENLNKINTFSGIATLRNCLQKWTENIDNPTEDFWQNEFKENSSVISQLFTSTLVIIKSKAYIGGKNIENEGGLVADFIFANKLSKNTSIIELKTPSSRILSSKYRETIYNVSSELTGAIIQLCNYKDEFTKNYYTLSRSQSEATRSYDPSCILIIGNFQKECTSEEKIKSFELYRQQLNNIQVITFDELFEKMKLLISLLEKGH</sequence>
<dbReference type="EMBL" id="AHON02000033">
    <property type="protein sequence ID" value="EKO34190.1"/>
    <property type="molecule type" value="Genomic_DNA"/>
</dbReference>
<dbReference type="InterPro" id="IPR025359">
    <property type="entry name" value="SduA_C"/>
</dbReference>
<name>A0A0E2BFV9_9LEPT</name>
<dbReference type="Pfam" id="PF14082">
    <property type="entry name" value="SduA_C"/>
    <property type="match status" value="1"/>
</dbReference>
<gene>
    <name evidence="2" type="ORF">LEP1GSC179_0697</name>
</gene>
<dbReference type="RefSeq" id="WP_004484658.1">
    <property type="nucleotide sequence ID" value="NZ_AHON02000033.1"/>
</dbReference>
<protein>
    <submittedName>
        <fullName evidence="2">PF14082 domain protein</fullName>
    </submittedName>
</protein>
<evidence type="ECO:0000259" key="1">
    <source>
        <dbReference type="Pfam" id="PF14082"/>
    </source>
</evidence>
<accession>A0A0E2BFV9</accession>
<feature type="domain" description="Shedu protein SduA C-terminal" evidence="1">
    <location>
        <begin position="201"/>
        <end position="360"/>
    </location>
</feature>
<comment type="caution">
    <text evidence="2">The sequence shown here is derived from an EMBL/GenBank/DDBJ whole genome shotgun (WGS) entry which is preliminary data.</text>
</comment>
<organism evidence="2 3">
    <name type="scientific">Leptospira santarosai str. MOR084</name>
    <dbReference type="NCBI Taxonomy" id="1049984"/>
    <lineage>
        <taxon>Bacteria</taxon>
        <taxon>Pseudomonadati</taxon>
        <taxon>Spirochaetota</taxon>
        <taxon>Spirochaetia</taxon>
        <taxon>Leptospirales</taxon>
        <taxon>Leptospiraceae</taxon>
        <taxon>Leptospira</taxon>
    </lineage>
</organism>
<dbReference type="Proteomes" id="UP000006329">
    <property type="component" value="Unassembled WGS sequence"/>
</dbReference>
<keyword evidence="3" id="KW-1185">Reference proteome</keyword>
<proteinExistence type="predicted"/>
<dbReference type="AlphaFoldDB" id="A0A0E2BFV9"/>
<reference evidence="2" key="1">
    <citation type="submission" date="2012-10" db="EMBL/GenBank/DDBJ databases">
        <authorList>
            <person name="Harkins D.M."/>
            <person name="Durkin A.S."/>
            <person name="Brinkac L.M."/>
            <person name="Haft D.H."/>
            <person name="Selengut J.D."/>
            <person name="Sanka R."/>
            <person name="DePew J."/>
            <person name="Purushe J."/>
            <person name="Matthias M.A."/>
            <person name="Vinetz J.M."/>
            <person name="Sutton G.G."/>
            <person name="Nierman W.C."/>
            <person name="Fouts D.E."/>
        </authorList>
    </citation>
    <scope>NUCLEOTIDE SEQUENCE [LARGE SCALE GENOMIC DNA]</scope>
    <source>
        <strain evidence="2">MOR084</strain>
    </source>
</reference>
<evidence type="ECO:0000313" key="2">
    <source>
        <dbReference type="EMBL" id="EKO34190.1"/>
    </source>
</evidence>